<reference evidence="3 4" key="1">
    <citation type="journal article" date="2018" name="Evol. Lett.">
        <title>Horizontal gene cluster transfer increased hallucinogenic mushroom diversity.</title>
        <authorList>
            <person name="Reynolds H.T."/>
            <person name="Vijayakumar V."/>
            <person name="Gluck-Thaler E."/>
            <person name="Korotkin H.B."/>
            <person name="Matheny P.B."/>
            <person name="Slot J.C."/>
        </authorList>
    </citation>
    <scope>NUCLEOTIDE SEQUENCE [LARGE SCALE GENOMIC DNA]</scope>
    <source>
        <strain evidence="3 4">2629</strain>
    </source>
</reference>
<keyword evidence="2" id="KW-0472">Membrane</keyword>
<keyword evidence="2" id="KW-1133">Transmembrane helix</keyword>
<evidence type="ECO:0000313" key="4">
    <source>
        <dbReference type="Proteomes" id="UP000284842"/>
    </source>
</evidence>
<feature type="region of interest" description="Disordered" evidence="1">
    <location>
        <begin position="108"/>
        <end position="154"/>
    </location>
</feature>
<dbReference type="AlphaFoldDB" id="A0A409VNG7"/>
<organism evidence="3 4">
    <name type="scientific">Panaeolus cyanescens</name>
    <dbReference type="NCBI Taxonomy" id="181874"/>
    <lineage>
        <taxon>Eukaryota</taxon>
        <taxon>Fungi</taxon>
        <taxon>Dikarya</taxon>
        <taxon>Basidiomycota</taxon>
        <taxon>Agaricomycotina</taxon>
        <taxon>Agaricomycetes</taxon>
        <taxon>Agaricomycetidae</taxon>
        <taxon>Agaricales</taxon>
        <taxon>Agaricineae</taxon>
        <taxon>Galeropsidaceae</taxon>
        <taxon>Panaeolus</taxon>
    </lineage>
</organism>
<feature type="compositionally biased region" description="Low complexity" evidence="1">
    <location>
        <begin position="120"/>
        <end position="136"/>
    </location>
</feature>
<dbReference type="EMBL" id="NHTK01006020">
    <property type="protein sequence ID" value="PPQ67768.1"/>
    <property type="molecule type" value="Genomic_DNA"/>
</dbReference>
<name>A0A409VNG7_9AGAR</name>
<dbReference type="Proteomes" id="UP000284842">
    <property type="component" value="Unassembled WGS sequence"/>
</dbReference>
<comment type="caution">
    <text evidence="3">The sequence shown here is derived from an EMBL/GenBank/DDBJ whole genome shotgun (WGS) entry which is preliminary data.</text>
</comment>
<sequence length="154" mass="17278">MEFRPPVLFVGVVGAVIFFVVLPLLIFRRMSKRDALIAQAARRDLEANRRSAQRSSVKRSETVLTLPTYKRDIDQQEELFKFKAEIERIEAEPDTPANRTLLAQLKAEVERLNNSPTRGPYSSSPSTTILSPLPTTTLPPPAYIPLDKVRTGSS</sequence>
<gene>
    <name evidence="3" type="ORF">CVT24_002778</name>
</gene>
<dbReference type="InParanoid" id="A0A409VNG7"/>
<evidence type="ECO:0000256" key="1">
    <source>
        <dbReference type="SAM" id="MobiDB-lite"/>
    </source>
</evidence>
<evidence type="ECO:0000313" key="3">
    <source>
        <dbReference type="EMBL" id="PPQ67768.1"/>
    </source>
</evidence>
<dbReference type="OrthoDB" id="10563824at2759"/>
<keyword evidence="2" id="KW-0812">Transmembrane</keyword>
<keyword evidence="4" id="KW-1185">Reference proteome</keyword>
<protein>
    <submittedName>
        <fullName evidence="3">Uncharacterized protein</fullName>
    </submittedName>
</protein>
<evidence type="ECO:0000256" key="2">
    <source>
        <dbReference type="SAM" id="Phobius"/>
    </source>
</evidence>
<feature type="transmembrane region" description="Helical" evidence="2">
    <location>
        <begin position="6"/>
        <end position="27"/>
    </location>
</feature>
<accession>A0A409VNG7</accession>
<proteinExistence type="predicted"/>